<organism evidence="2 3">
    <name type="scientific">Acorus calamus</name>
    <name type="common">Sweet flag</name>
    <dbReference type="NCBI Taxonomy" id="4465"/>
    <lineage>
        <taxon>Eukaryota</taxon>
        <taxon>Viridiplantae</taxon>
        <taxon>Streptophyta</taxon>
        <taxon>Embryophyta</taxon>
        <taxon>Tracheophyta</taxon>
        <taxon>Spermatophyta</taxon>
        <taxon>Magnoliopsida</taxon>
        <taxon>Liliopsida</taxon>
        <taxon>Acoraceae</taxon>
        <taxon>Acorus</taxon>
    </lineage>
</organism>
<comment type="caution">
    <text evidence="2">The sequence shown here is derived from an EMBL/GenBank/DDBJ whole genome shotgun (WGS) entry which is preliminary data.</text>
</comment>
<keyword evidence="3" id="KW-1185">Reference proteome</keyword>
<protein>
    <submittedName>
        <fullName evidence="2">Uncharacterized protein</fullName>
    </submittedName>
</protein>
<sequence>MSVNLLLIHLSPVFMELLSFPSLVSPLYKATRFFRLSSGSLEVANRSSFPAGPLKL</sequence>
<dbReference type="AlphaFoldDB" id="A0AAV9DH62"/>
<feature type="chain" id="PRO_5043787766" evidence="1">
    <location>
        <begin position="16"/>
        <end position="56"/>
    </location>
</feature>
<gene>
    <name evidence="2" type="ORF">QJS10_CPB13g00349</name>
</gene>
<evidence type="ECO:0000256" key="1">
    <source>
        <dbReference type="SAM" id="SignalP"/>
    </source>
</evidence>
<feature type="signal peptide" evidence="1">
    <location>
        <begin position="1"/>
        <end position="15"/>
    </location>
</feature>
<accession>A0AAV9DH62</accession>
<name>A0AAV9DH62_ACOCL</name>
<dbReference type="Proteomes" id="UP001180020">
    <property type="component" value="Unassembled WGS sequence"/>
</dbReference>
<evidence type="ECO:0000313" key="2">
    <source>
        <dbReference type="EMBL" id="KAK1300241.1"/>
    </source>
</evidence>
<keyword evidence="1" id="KW-0732">Signal</keyword>
<evidence type="ECO:0000313" key="3">
    <source>
        <dbReference type="Proteomes" id="UP001180020"/>
    </source>
</evidence>
<reference evidence="2" key="2">
    <citation type="submission" date="2023-06" db="EMBL/GenBank/DDBJ databases">
        <authorList>
            <person name="Ma L."/>
            <person name="Liu K.-W."/>
            <person name="Li Z."/>
            <person name="Hsiao Y.-Y."/>
            <person name="Qi Y."/>
            <person name="Fu T."/>
            <person name="Tang G."/>
            <person name="Zhang D."/>
            <person name="Sun W.-H."/>
            <person name="Liu D.-K."/>
            <person name="Li Y."/>
            <person name="Chen G.-Z."/>
            <person name="Liu X.-D."/>
            <person name="Liao X.-Y."/>
            <person name="Jiang Y.-T."/>
            <person name="Yu X."/>
            <person name="Hao Y."/>
            <person name="Huang J."/>
            <person name="Zhao X.-W."/>
            <person name="Ke S."/>
            <person name="Chen Y.-Y."/>
            <person name="Wu W.-L."/>
            <person name="Hsu J.-L."/>
            <person name="Lin Y.-F."/>
            <person name="Huang M.-D."/>
            <person name="Li C.-Y."/>
            <person name="Huang L."/>
            <person name="Wang Z.-W."/>
            <person name="Zhao X."/>
            <person name="Zhong W.-Y."/>
            <person name="Peng D.-H."/>
            <person name="Ahmad S."/>
            <person name="Lan S."/>
            <person name="Zhang J.-S."/>
            <person name="Tsai W.-C."/>
            <person name="Van De Peer Y."/>
            <person name="Liu Z.-J."/>
        </authorList>
    </citation>
    <scope>NUCLEOTIDE SEQUENCE</scope>
    <source>
        <strain evidence="2">CP</strain>
        <tissue evidence="2">Leaves</tissue>
    </source>
</reference>
<reference evidence="2" key="1">
    <citation type="journal article" date="2023" name="Nat. Commun.">
        <title>Diploid and tetraploid genomes of Acorus and the evolution of monocots.</title>
        <authorList>
            <person name="Ma L."/>
            <person name="Liu K.W."/>
            <person name="Li Z."/>
            <person name="Hsiao Y.Y."/>
            <person name="Qi Y."/>
            <person name="Fu T."/>
            <person name="Tang G.D."/>
            <person name="Zhang D."/>
            <person name="Sun W.H."/>
            <person name="Liu D.K."/>
            <person name="Li Y."/>
            <person name="Chen G.Z."/>
            <person name="Liu X.D."/>
            <person name="Liao X.Y."/>
            <person name="Jiang Y.T."/>
            <person name="Yu X."/>
            <person name="Hao Y."/>
            <person name="Huang J."/>
            <person name="Zhao X.W."/>
            <person name="Ke S."/>
            <person name="Chen Y.Y."/>
            <person name="Wu W.L."/>
            <person name="Hsu J.L."/>
            <person name="Lin Y.F."/>
            <person name="Huang M.D."/>
            <person name="Li C.Y."/>
            <person name="Huang L."/>
            <person name="Wang Z.W."/>
            <person name="Zhao X."/>
            <person name="Zhong W.Y."/>
            <person name="Peng D.H."/>
            <person name="Ahmad S."/>
            <person name="Lan S."/>
            <person name="Zhang J.S."/>
            <person name="Tsai W.C."/>
            <person name="Van de Peer Y."/>
            <person name="Liu Z.J."/>
        </authorList>
    </citation>
    <scope>NUCLEOTIDE SEQUENCE</scope>
    <source>
        <tissue evidence="2">Leaves</tissue>
    </source>
</reference>
<proteinExistence type="predicted"/>
<dbReference type="EMBL" id="JAUJYO010000013">
    <property type="protein sequence ID" value="KAK1300241.1"/>
    <property type="molecule type" value="Genomic_DNA"/>
</dbReference>